<evidence type="ECO:0000259" key="6">
    <source>
        <dbReference type="PROSITE" id="PS51635"/>
    </source>
</evidence>
<feature type="region of interest" description="Disordered" evidence="5">
    <location>
        <begin position="367"/>
        <end position="444"/>
    </location>
</feature>
<feature type="compositionally biased region" description="Basic and acidic residues" evidence="5">
    <location>
        <begin position="281"/>
        <end position="305"/>
    </location>
</feature>
<comment type="caution">
    <text evidence="7">The sequence shown here is derived from an EMBL/GenBank/DDBJ whole genome shotgun (WGS) entry which is preliminary data.</text>
</comment>
<dbReference type="InterPro" id="IPR016035">
    <property type="entry name" value="Acyl_Trfase/lysoPLipase"/>
</dbReference>
<feature type="compositionally biased region" description="Polar residues" evidence="5">
    <location>
        <begin position="341"/>
        <end position="352"/>
    </location>
</feature>
<reference evidence="8" key="1">
    <citation type="journal article" date="2019" name="Nat. Commun.">
        <title>Expansion of phycobilisome linker gene families in mesophilic red algae.</title>
        <authorList>
            <person name="Lee J."/>
            <person name="Kim D."/>
            <person name="Bhattacharya D."/>
            <person name="Yoon H.S."/>
        </authorList>
    </citation>
    <scope>NUCLEOTIDE SEQUENCE [LARGE SCALE GENOMIC DNA]</scope>
    <source>
        <strain evidence="8">CCMP 1328</strain>
    </source>
</reference>
<evidence type="ECO:0000256" key="5">
    <source>
        <dbReference type="SAM" id="MobiDB-lite"/>
    </source>
</evidence>
<dbReference type="PANTHER" id="PTHR24185:SF1">
    <property type="entry name" value="CALCIUM-INDEPENDENT PHOSPHOLIPASE A2-GAMMA"/>
    <property type="match status" value="1"/>
</dbReference>
<feature type="region of interest" description="Disordered" evidence="5">
    <location>
        <begin position="227"/>
        <end position="352"/>
    </location>
</feature>
<feature type="compositionally biased region" description="Basic and acidic residues" evidence="5">
    <location>
        <begin position="104"/>
        <end position="118"/>
    </location>
</feature>
<organism evidence="7 8">
    <name type="scientific">Porphyridium purpureum</name>
    <name type="common">Red alga</name>
    <name type="synonym">Porphyridium cruentum</name>
    <dbReference type="NCBI Taxonomy" id="35688"/>
    <lineage>
        <taxon>Eukaryota</taxon>
        <taxon>Rhodophyta</taxon>
        <taxon>Bangiophyceae</taxon>
        <taxon>Porphyridiales</taxon>
        <taxon>Porphyridiaceae</taxon>
        <taxon>Porphyridium</taxon>
    </lineage>
</organism>
<dbReference type="Pfam" id="PF01734">
    <property type="entry name" value="Patatin"/>
    <property type="match status" value="1"/>
</dbReference>
<dbReference type="EMBL" id="VRMN01000008">
    <property type="protein sequence ID" value="KAA8492823.1"/>
    <property type="molecule type" value="Genomic_DNA"/>
</dbReference>
<evidence type="ECO:0000256" key="1">
    <source>
        <dbReference type="ARBA" id="ARBA00022801"/>
    </source>
</evidence>
<evidence type="ECO:0000256" key="3">
    <source>
        <dbReference type="ARBA" id="ARBA00023098"/>
    </source>
</evidence>
<dbReference type="InterPro" id="IPR002641">
    <property type="entry name" value="PNPLA_dom"/>
</dbReference>
<feature type="active site" description="Nucleophile" evidence="4">
    <location>
        <position position="876"/>
    </location>
</feature>
<name>A0A5J4YQ08_PORPP</name>
<sequence length="1204" mass="131029">MALCVKLADGATGFVPSVLDAPQASPSMRAQHAARCAGRRTAGAHACACPRVSWRVQHARKAPHLCVADVKVRRFSARALPLHRLLALSATGSSASSSGHVGNGRRDREARARSERTRLRASASLSDFARIAGRSFDRSASTALELVRAVLEWISSRTVENARLVLTLMRDLGTSPLLLVRFLVRQASKIDMSRSMPSASLPGGPVSPRIARRALVARWFWRGKRSESEDWSPEGEGYSKGDSRVPVESAAHPHSSKGSQRDRIPRANGTEADDDDDDGYEERMRERTQRKLSKELTVNAERKSELSAPRVGGAKGTVPVRKLGQGAAHDRSMKDPGDASMQGSAGKQASTRTPFGSWFRIARKAPHASVQNDSLPTKAVSSEVTPRAGAGAGDGGGKLGTQGEPANRPQSSSRFRAGMGSRRPSKNTRASIKAVRPKHAFGGLNDSSVHEIVREALRRRSERSDLEMMASDLKTVIPYDLQVALFDEISRTRRARVNEQEVASEIERIGMAELSDAEEMKSVASSFQLERTETPAPPGTVWNTESKAALAEAGLVEPLLDQKADQHKPKPRSRSWLGRSLESVQNLYSHRRRLGKATSIILNGVELDQDLVSLAALLSGKASGGRNAFADAAAIASLRAKEKALAAESPPAQLSEPQLFHIRKAIHLAGRVRSQASARDYVNAVGVGILVTGARILEKSDVAASFTALAGLAKLMPTCRQDILNADGGSILDGIEAAISESNYFSVYSAGWETEARVSALNLLGSLALLDTAAGRDFRVQVLERQSVMKTLTGYAGCSDLVGVVAESAARGARRVLAALGVNEWRPRIPGQRGIRVLCIDGGGTRAVMSFEMLKHLKRITGREIHELFDVICGTSTGAIVAASIGIMHKSVEEVEALYRDLIGKIFSKTPVNGPKLLVTKAFYDTKVFEQILRREAGEYRFMDSRGHSDSNMVFVVSSVMSRNPKQLHLFRNYTYPVGHESRYEGTPDAMVWEGMRASSAAPTFFSEVRVNGDLHADGAIVANNPAAVALHEVKHIYPGVPIECLVSLGNGGQVKSQLEAAVPAEVKKSVSWNDILESVISSATSTESVHHTLSDVLPSEKYFRLNPATRNLEIDETSVEQLEEWVRDAQIFVRESEARFEELASMLRPKDAMISGTSKSRSWRRLGSRIWKELVMFKTGLQEEESSLEGNNLLFLPHDFRTD</sequence>
<keyword evidence="8" id="KW-1185">Reference proteome</keyword>
<comment type="caution">
    <text evidence="4">Lacks conserved residue(s) required for the propagation of feature annotation.</text>
</comment>
<dbReference type="GO" id="GO:0016020">
    <property type="term" value="C:membrane"/>
    <property type="evidence" value="ECO:0007669"/>
    <property type="project" value="TreeGrafter"/>
</dbReference>
<feature type="short sequence motif" description="DGA/G" evidence="4">
    <location>
        <begin position="1018"/>
        <end position="1020"/>
    </location>
</feature>
<feature type="region of interest" description="Disordered" evidence="5">
    <location>
        <begin position="92"/>
        <end position="118"/>
    </location>
</feature>
<keyword evidence="3 4" id="KW-0443">Lipid metabolism</keyword>
<keyword evidence="2 4" id="KW-0442">Lipid degradation</keyword>
<accession>A0A5J4YQ08</accession>
<dbReference type="OrthoDB" id="630895at2759"/>
<feature type="active site" description="Proton acceptor" evidence="4">
    <location>
        <position position="1018"/>
    </location>
</feature>
<protein>
    <submittedName>
        <fullName evidence="7">Calcium-independent phospholipase A2-gamma</fullName>
    </submittedName>
</protein>
<dbReference type="AlphaFoldDB" id="A0A5J4YQ08"/>
<evidence type="ECO:0000313" key="7">
    <source>
        <dbReference type="EMBL" id="KAA8492823.1"/>
    </source>
</evidence>
<feature type="domain" description="PNPLA" evidence="6">
    <location>
        <begin position="838"/>
        <end position="1031"/>
    </location>
</feature>
<evidence type="ECO:0000313" key="8">
    <source>
        <dbReference type="Proteomes" id="UP000324585"/>
    </source>
</evidence>
<evidence type="ECO:0000256" key="2">
    <source>
        <dbReference type="ARBA" id="ARBA00022963"/>
    </source>
</evidence>
<feature type="compositionally biased region" description="Gly residues" evidence="5">
    <location>
        <begin position="390"/>
        <end position="400"/>
    </location>
</feature>
<dbReference type="PANTHER" id="PTHR24185">
    <property type="entry name" value="CALCIUM-INDEPENDENT PHOSPHOLIPASE A2-GAMMA"/>
    <property type="match status" value="1"/>
</dbReference>
<feature type="compositionally biased region" description="Basic and acidic residues" evidence="5">
    <location>
        <begin position="328"/>
        <end position="337"/>
    </location>
</feature>
<dbReference type="SUPFAM" id="SSF52151">
    <property type="entry name" value="FabD/lysophospholipase-like"/>
    <property type="match status" value="1"/>
</dbReference>
<dbReference type="Gene3D" id="3.40.1090.10">
    <property type="entry name" value="Cytosolic phospholipase A2 catalytic domain"/>
    <property type="match status" value="1"/>
</dbReference>
<dbReference type="Proteomes" id="UP000324585">
    <property type="component" value="Unassembled WGS sequence"/>
</dbReference>
<gene>
    <name evidence="7" type="ORF">FVE85_9095</name>
</gene>
<evidence type="ECO:0000256" key="4">
    <source>
        <dbReference type="PROSITE-ProRule" id="PRU01161"/>
    </source>
</evidence>
<feature type="compositionally biased region" description="Polar residues" evidence="5">
    <location>
        <begin position="369"/>
        <end position="384"/>
    </location>
</feature>
<dbReference type="GO" id="GO:0006631">
    <property type="term" value="P:fatty acid metabolic process"/>
    <property type="evidence" value="ECO:0007669"/>
    <property type="project" value="TreeGrafter"/>
</dbReference>
<feature type="short sequence motif" description="GXSXG" evidence="4">
    <location>
        <begin position="874"/>
        <end position="878"/>
    </location>
</feature>
<proteinExistence type="predicted"/>
<dbReference type="PROSITE" id="PS51635">
    <property type="entry name" value="PNPLA"/>
    <property type="match status" value="1"/>
</dbReference>
<dbReference type="GO" id="GO:0004620">
    <property type="term" value="F:phospholipase activity"/>
    <property type="evidence" value="ECO:0007669"/>
    <property type="project" value="TreeGrafter"/>
</dbReference>
<keyword evidence="1 4" id="KW-0378">Hydrolase</keyword>
<feature type="compositionally biased region" description="Acidic residues" evidence="5">
    <location>
        <begin position="271"/>
        <end position="280"/>
    </location>
</feature>
<dbReference type="GO" id="GO:0016042">
    <property type="term" value="P:lipid catabolic process"/>
    <property type="evidence" value="ECO:0007669"/>
    <property type="project" value="UniProtKB-UniRule"/>
</dbReference>